<evidence type="ECO:0000313" key="3">
    <source>
        <dbReference type="EMBL" id="RPD94332.1"/>
    </source>
</evidence>
<dbReference type="Gene3D" id="2.130.10.10">
    <property type="entry name" value="YVTN repeat-like/Quinoprotein amine dehydrogenase"/>
    <property type="match status" value="1"/>
</dbReference>
<dbReference type="EMBL" id="RMVG01000024">
    <property type="protein sequence ID" value="RPD94332.1"/>
    <property type="molecule type" value="Genomic_DNA"/>
</dbReference>
<dbReference type="RefSeq" id="WP_123802886.1">
    <property type="nucleotide sequence ID" value="NZ_RMVG01000024.1"/>
</dbReference>
<feature type="signal peptide" evidence="2">
    <location>
        <begin position="1"/>
        <end position="28"/>
    </location>
</feature>
<protein>
    <submittedName>
        <fullName evidence="3">YncE family protein</fullName>
    </submittedName>
</protein>
<dbReference type="InterPro" id="IPR051200">
    <property type="entry name" value="Host-pathogen_enzymatic-act"/>
</dbReference>
<dbReference type="InterPro" id="IPR015943">
    <property type="entry name" value="WD40/YVTN_repeat-like_dom_sf"/>
</dbReference>
<keyword evidence="2" id="KW-0732">Signal</keyword>
<dbReference type="SUPFAM" id="SSF50969">
    <property type="entry name" value="YVTN repeat-like/Quinoprotein amine dehydrogenase"/>
    <property type="match status" value="1"/>
</dbReference>
<sequence length="375" mass="40639">MKKSIYNRFPLKTVLALLLSSVATSGFADGNLIRKPVAVGAYEMIYDQGHHSVFIATTQSRDEEGGVVYELDAKTLEVIKAIKTAQKPFGAAINNRTHTAYFGGSIDGSLIAVDMDSGKVKNILTLVPQSHSRKNPAGEHAAPAGKKGGDEMKKRDDHRPPAPRELTVDEQTNMIYVSGVNRDDSVLWIVDGDSLTLKQTLHGLGKLNTGLALDSSRHRLYTSNAGGEFITFDTQAEKILSRTKIVDDGQEHLLMNIALDKKGHRAFIADNKAATLLVVDTDNGKVTHRINAPESLSVLFNPQRNEIYAAHRNAGGVSVIDGNSYKLLNTIQLPVHPNSLALAPQENALFVSVKQEAGHGRPASAPDDIVRISLN</sequence>
<accession>A0A3N4ND38</accession>
<evidence type="ECO:0000313" key="4">
    <source>
        <dbReference type="Proteomes" id="UP000281332"/>
    </source>
</evidence>
<evidence type="ECO:0000256" key="2">
    <source>
        <dbReference type="SAM" id="SignalP"/>
    </source>
</evidence>
<evidence type="ECO:0000256" key="1">
    <source>
        <dbReference type="SAM" id="MobiDB-lite"/>
    </source>
</evidence>
<gene>
    <name evidence="3" type="ORF">BBB56_21235</name>
</gene>
<keyword evidence="4" id="KW-1185">Reference proteome</keyword>
<dbReference type="InterPro" id="IPR011044">
    <property type="entry name" value="Quino_amine_DH_bsu"/>
</dbReference>
<dbReference type="PANTHER" id="PTHR47197:SF3">
    <property type="entry name" value="DIHYDRO-HEME D1 DEHYDROGENASE"/>
    <property type="match status" value="1"/>
</dbReference>
<name>A0A3N4ND38_9GAMM</name>
<proteinExistence type="predicted"/>
<organism evidence="3 4">
    <name type="scientific">Candidatus Pantoea deserta</name>
    <dbReference type="NCBI Taxonomy" id="1869313"/>
    <lineage>
        <taxon>Bacteria</taxon>
        <taxon>Pseudomonadati</taxon>
        <taxon>Pseudomonadota</taxon>
        <taxon>Gammaproteobacteria</taxon>
        <taxon>Enterobacterales</taxon>
        <taxon>Erwiniaceae</taxon>
        <taxon>Pantoea</taxon>
    </lineage>
</organism>
<comment type="caution">
    <text evidence="3">The sequence shown here is derived from an EMBL/GenBank/DDBJ whole genome shotgun (WGS) entry which is preliminary data.</text>
</comment>
<feature type="region of interest" description="Disordered" evidence="1">
    <location>
        <begin position="130"/>
        <end position="165"/>
    </location>
</feature>
<dbReference type="OrthoDB" id="7767057at2"/>
<reference evidence="3 4" key="1">
    <citation type="submission" date="2018-11" db="EMBL/GenBank/DDBJ databases">
        <title>Whole genome sequencing of Pantoea sp. RIT388.</title>
        <authorList>
            <person name="Gan H.M."/>
            <person name="Hudson A.O."/>
        </authorList>
    </citation>
    <scope>NUCLEOTIDE SEQUENCE [LARGE SCALE GENOMIC DNA]</scope>
    <source>
        <strain evidence="3 4">RIT388</strain>
    </source>
</reference>
<feature type="compositionally biased region" description="Basic and acidic residues" evidence="1">
    <location>
        <begin position="147"/>
        <end position="162"/>
    </location>
</feature>
<dbReference type="PANTHER" id="PTHR47197">
    <property type="entry name" value="PROTEIN NIRF"/>
    <property type="match status" value="1"/>
</dbReference>
<dbReference type="AlphaFoldDB" id="A0A3N4ND38"/>
<feature type="chain" id="PRO_5018065610" evidence="2">
    <location>
        <begin position="29"/>
        <end position="375"/>
    </location>
</feature>
<dbReference type="Proteomes" id="UP000281332">
    <property type="component" value="Unassembled WGS sequence"/>
</dbReference>